<protein>
    <submittedName>
        <fullName evidence="2">Carboxymuconolactone decarboxylase family protein</fullName>
    </submittedName>
</protein>
<reference evidence="3" key="1">
    <citation type="journal article" date="2019" name="Int. J. Syst. Evol. Microbiol.">
        <title>The Global Catalogue of Microorganisms (GCM) 10K type strain sequencing project: providing services to taxonomists for standard genome sequencing and annotation.</title>
        <authorList>
            <consortium name="The Broad Institute Genomics Platform"/>
            <consortium name="The Broad Institute Genome Sequencing Center for Infectious Disease"/>
            <person name="Wu L."/>
            <person name="Ma J."/>
        </authorList>
    </citation>
    <scope>NUCLEOTIDE SEQUENCE [LARGE SCALE GENOMIC DNA]</scope>
    <source>
        <strain evidence="3">JCM 17338</strain>
    </source>
</reference>
<proteinExistence type="predicted"/>
<dbReference type="InterPro" id="IPR004675">
    <property type="entry name" value="AhpD_core"/>
</dbReference>
<name>A0ABP7PG52_9SPHI</name>
<dbReference type="EMBL" id="BAABAK010000009">
    <property type="protein sequence ID" value="GAA3965118.1"/>
    <property type="molecule type" value="Genomic_DNA"/>
</dbReference>
<dbReference type="Proteomes" id="UP001501081">
    <property type="component" value="Unassembled WGS sequence"/>
</dbReference>
<dbReference type="InterPro" id="IPR029032">
    <property type="entry name" value="AhpD-like"/>
</dbReference>
<dbReference type="Gene3D" id="1.20.1290.10">
    <property type="entry name" value="AhpD-like"/>
    <property type="match status" value="1"/>
</dbReference>
<dbReference type="SUPFAM" id="SSF69118">
    <property type="entry name" value="AhpD-like"/>
    <property type="match status" value="1"/>
</dbReference>
<accession>A0ABP7PG52</accession>
<dbReference type="InterPro" id="IPR003779">
    <property type="entry name" value="CMD-like"/>
</dbReference>
<dbReference type="NCBIfam" id="TIGR00778">
    <property type="entry name" value="ahpD_dom"/>
    <property type="match status" value="1"/>
</dbReference>
<dbReference type="PANTHER" id="PTHR35446:SF3">
    <property type="entry name" value="CMD DOMAIN-CONTAINING PROTEIN"/>
    <property type="match status" value="1"/>
</dbReference>
<sequence length="183" mass="20274">MEIIETTSAIGSLKDSFQEVEKKMGRVPNMFKIMGNAPNVLNAYIKFSGALNNPSIGQKFAEQIALATAEFNSCTYCLSAHTSFAYNAGLSKQEIMEARRLDSPDPKIDKGLKFVEKLLRSHHALSPDDAEQLKQSGYTDGEILEIIAFVVRNIFTNYVNIISQTAIDWNEIIEPSNSNANGH</sequence>
<gene>
    <name evidence="2" type="ORF">GCM10022246_17740</name>
</gene>
<dbReference type="RefSeq" id="WP_344766369.1">
    <property type="nucleotide sequence ID" value="NZ_BAABAK010000009.1"/>
</dbReference>
<organism evidence="2 3">
    <name type="scientific">Pedobacter ginsengiterrae</name>
    <dbReference type="NCBI Taxonomy" id="871696"/>
    <lineage>
        <taxon>Bacteria</taxon>
        <taxon>Pseudomonadati</taxon>
        <taxon>Bacteroidota</taxon>
        <taxon>Sphingobacteriia</taxon>
        <taxon>Sphingobacteriales</taxon>
        <taxon>Sphingobacteriaceae</taxon>
        <taxon>Pedobacter</taxon>
    </lineage>
</organism>
<keyword evidence="3" id="KW-1185">Reference proteome</keyword>
<feature type="domain" description="Carboxymuconolactone decarboxylase-like" evidence="1">
    <location>
        <begin position="38"/>
        <end position="104"/>
    </location>
</feature>
<dbReference type="PANTHER" id="PTHR35446">
    <property type="entry name" value="SI:CH211-175M2.5"/>
    <property type="match status" value="1"/>
</dbReference>
<evidence type="ECO:0000313" key="3">
    <source>
        <dbReference type="Proteomes" id="UP001501081"/>
    </source>
</evidence>
<evidence type="ECO:0000259" key="1">
    <source>
        <dbReference type="Pfam" id="PF02627"/>
    </source>
</evidence>
<evidence type="ECO:0000313" key="2">
    <source>
        <dbReference type="EMBL" id="GAA3965118.1"/>
    </source>
</evidence>
<dbReference type="Pfam" id="PF02627">
    <property type="entry name" value="CMD"/>
    <property type="match status" value="1"/>
</dbReference>
<comment type="caution">
    <text evidence="2">The sequence shown here is derived from an EMBL/GenBank/DDBJ whole genome shotgun (WGS) entry which is preliminary data.</text>
</comment>